<sequence length="294" mass="29305">MDAFLARALLSLTVLSPALAGNASACEDVNNWLGTRPMAYSCSGAGCPAGDSADGHVKIEDGDTDCNILVKSGPATASDATIEASAQALCTANGGGNVTPAYDCDMRGGVYPAASSPAECGDAYTKAASDSLAQMCCSNEKSVCHGEGGGGGAGCATVADTTNILSMYSDDSCSTAIDGVDPYPVTTGCFLLPGDTAFAMKLECDGQNVLLAGHFGKCHCDDDPNVMYTIGGSADTCMSLSMSGLTGDMSVFMTFTTNPCAGGTSSGAFGQAPLSLVALAVTAGVSMLVAAMLN</sequence>
<accession>A0A813CJS6</accession>
<dbReference type="EMBL" id="CAJNJA010100588">
    <property type="protein sequence ID" value="CAE7943848.1"/>
    <property type="molecule type" value="Genomic_DNA"/>
</dbReference>
<dbReference type="AlphaFoldDB" id="A0A813CJS6"/>
<comment type="caution">
    <text evidence="2">The sequence shown here is derived from an EMBL/GenBank/DDBJ whole genome shotgun (WGS) entry which is preliminary data.</text>
</comment>
<evidence type="ECO:0000313" key="3">
    <source>
        <dbReference type="Proteomes" id="UP000601435"/>
    </source>
</evidence>
<dbReference type="Proteomes" id="UP000601435">
    <property type="component" value="Unassembled WGS sequence"/>
</dbReference>
<keyword evidence="1" id="KW-0732">Signal</keyword>
<reference evidence="2" key="1">
    <citation type="submission" date="2021-02" db="EMBL/GenBank/DDBJ databases">
        <authorList>
            <person name="Dougan E. K."/>
            <person name="Rhodes N."/>
            <person name="Thang M."/>
            <person name="Chan C."/>
        </authorList>
    </citation>
    <scope>NUCLEOTIDE SEQUENCE</scope>
</reference>
<evidence type="ECO:0000313" key="2">
    <source>
        <dbReference type="EMBL" id="CAE7943848.1"/>
    </source>
</evidence>
<gene>
    <name evidence="2" type="ORF">SNEC2469_LOCUS35191</name>
</gene>
<keyword evidence="3" id="KW-1185">Reference proteome</keyword>
<feature type="chain" id="PRO_5032696655" evidence="1">
    <location>
        <begin position="21"/>
        <end position="294"/>
    </location>
</feature>
<proteinExistence type="predicted"/>
<organism evidence="2 3">
    <name type="scientific">Symbiodinium necroappetens</name>
    <dbReference type="NCBI Taxonomy" id="1628268"/>
    <lineage>
        <taxon>Eukaryota</taxon>
        <taxon>Sar</taxon>
        <taxon>Alveolata</taxon>
        <taxon>Dinophyceae</taxon>
        <taxon>Suessiales</taxon>
        <taxon>Symbiodiniaceae</taxon>
        <taxon>Symbiodinium</taxon>
    </lineage>
</organism>
<name>A0A813CJS6_9DINO</name>
<protein>
    <submittedName>
        <fullName evidence="2">Uncharacterized protein</fullName>
    </submittedName>
</protein>
<evidence type="ECO:0000256" key="1">
    <source>
        <dbReference type="SAM" id="SignalP"/>
    </source>
</evidence>
<feature type="signal peptide" evidence="1">
    <location>
        <begin position="1"/>
        <end position="20"/>
    </location>
</feature>